<protein>
    <recommendedName>
        <fullName evidence="4">Transporter</fullName>
    </recommendedName>
</protein>
<accession>A0A938BPH0</accession>
<dbReference type="Proteomes" id="UP000703893">
    <property type="component" value="Unassembled WGS sequence"/>
</dbReference>
<sequence>MLTKVLPAAAALALVPPGPAWALDWQRPGDITSGSMVVFSPIEQPLGRVELSLGAGYVLSSPPGSVAPPVFPILGAVSRVHPLLEVSALISPNSVIGFRVPHVQEAAHAVGSGFELQAQLDPRPNLPGGLNVPGMGTANLGLQYVLETTQKAGPFAFHTMPLVGYYTKGPVAGVGFAADLDLGPVIVGAGATLRFWYDGRASYFPDQRLGAGARAFITDRIFALAAYNANVPEGVQAALVGVGHHMGH</sequence>
<gene>
    <name evidence="2" type="ORF">FJZ00_13305</name>
</gene>
<proteinExistence type="predicted"/>
<evidence type="ECO:0008006" key="4">
    <source>
        <dbReference type="Google" id="ProtNLM"/>
    </source>
</evidence>
<comment type="caution">
    <text evidence="2">The sequence shown here is derived from an EMBL/GenBank/DDBJ whole genome shotgun (WGS) entry which is preliminary data.</text>
</comment>
<keyword evidence="1" id="KW-0732">Signal</keyword>
<feature type="signal peptide" evidence="1">
    <location>
        <begin position="1"/>
        <end position="22"/>
    </location>
</feature>
<dbReference type="AlphaFoldDB" id="A0A938BPH0"/>
<dbReference type="EMBL" id="VGJX01000870">
    <property type="protein sequence ID" value="MBM3276124.1"/>
    <property type="molecule type" value="Genomic_DNA"/>
</dbReference>
<evidence type="ECO:0000256" key="1">
    <source>
        <dbReference type="SAM" id="SignalP"/>
    </source>
</evidence>
<feature type="chain" id="PRO_5037612013" description="Transporter" evidence="1">
    <location>
        <begin position="23"/>
        <end position="248"/>
    </location>
</feature>
<name>A0A938BPH0_9BACT</name>
<evidence type="ECO:0000313" key="3">
    <source>
        <dbReference type="Proteomes" id="UP000703893"/>
    </source>
</evidence>
<organism evidence="2 3">
    <name type="scientific">Candidatus Tanganyikabacteria bacterium</name>
    <dbReference type="NCBI Taxonomy" id="2961651"/>
    <lineage>
        <taxon>Bacteria</taxon>
        <taxon>Bacillati</taxon>
        <taxon>Candidatus Sericytochromatia</taxon>
        <taxon>Candidatus Tanganyikabacteria</taxon>
    </lineage>
</organism>
<reference evidence="2 3" key="1">
    <citation type="submission" date="2019-03" db="EMBL/GenBank/DDBJ databases">
        <title>Lake Tanganyika Metagenome-Assembled Genomes (MAGs).</title>
        <authorList>
            <person name="Tran P."/>
        </authorList>
    </citation>
    <scope>NUCLEOTIDE SEQUENCE [LARGE SCALE GENOMIC DNA]</scope>
    <source>
        <strain evidence="2">K_DeepCast_65m_m2_236</strain>
    </source>
</reference>
<evidence type="ECO:0000313" key="2">
    <source>
        <dbReference type="EMBL" id="MBM3276124.1"/>
    </source>
</evidence>